<evidence type="ECO:0000256" key="5">
    <source>
        <dbReference type="ARBA" id="ARBA00022801"/>
    </source>
</evidence>
<protein>
    <submittedName>
        <fullName evidence="12">Insulinase family protein</fullName>
    </submittedName>
</protein>
<comment type="caution">
    <text evidence="12">The sequence shown here is derived from an EMBL/GenBank/DDBJ whole genome shotgun (WGS) entry which is preliminary data.</text>
</comment>
<keyword evidence="9" id="KW-0732">Signal</keyword>
<feature type="domain" description="Peptidase M16 C-terminal" evidence="11">
    <location>
        <begin position="761"/>
        <end position="884"/>
    </location>
</feature>
<dbReference type="InterPro" id="IPR011249">
    <property type="entry name" value="Metalloenz_LuxS/M16"/>
</dbReference>
<evidence type="ECO:0000256" key="7">
    <source>
        <dbReference type="ARBA" id="ARBA00023049"/>
    </source>
</evidence>
<comment type="similarity">
    <text evidence="2 8">Belongs to the peptidase M16 family.</text>
</comment>
<feature type="domain" description="Peptidase M16 N-terminal" evidence="10">
    <location>
        <begin position="58"/>
        <end position="103"/>
    </location>
</feature>
<dbReference type="PANTHER" id="PTHR43690">
    <property type="entry name" value="NARDILYSIN"/>
    <property type="match status" value="1"/>
</dbReference>
<evidence type="ECO:0000256" key="2">
    <source>
        <dbReference type="ARBA" id="ARBA00007261"/>
    </source>
</evidence>
<accession>A0ABW9JEC1</accession>
<keyword evidence="6" id="KW-0862">Zinc</keyword>
<evidence type="ECO:0000313" key="12">
    <source>
        <dbReference type="EMBL" id="MFN0290038.1"/>
    </source>
</evidence>
<name>A0ABW9JEC1_9SPHI</name>
<evidence type="ECO:0000256" key="1">
    <source>
        <dbReference type="ARBA" id="ARBA00001947"/>
    </source>
</evidence>
<evidence type="ECO:0000256" key="8">
    <source>
        <dbReference type="RuleBase" id="RU004447"/>
    </source>
</evidence>
<evidence type="ECO:0000256" key="9">
    <source>
        <dbReference type="SAM" id="SignalP"/>
    </source>
</evidence>
<dbReference type="SUPFAM" id="SSF63411">
    <property type="entry name" value="LuxS/MPP-like metallohydrolase"/>
    <property type="match status" value="4"/>
</dbReference>
<dbReference type="EMBL" id="SRMP02000001">
    <property type="protein sequence ID" value="MFN0290038.1"/>
    <property type="molecule type" value="Genomic_DNA"/>
</dbReference>
<dbReference type="InterPro" id="IPR007863">
    <property type="entry name" value="Peptidase_M16_C"/>
</dbReference>
<feature type="chain" id="PRO_5046756634" evidence="9">
    <location>
        <begin position="19"/>
        <end position="977"/>
    </location>
</feature>
<evidence type="ECO:0000256" key="3">
    <source>
        <dbReference type="ARBA" id="ARBA00022670"/>
    </source>
</evidence>
<dbReference type="PROSITE" id="PS00143">
    <property type="entry name" value="INSULINASE"/>
    <property type="match status" value="1"/>
</dbReference>
<keyword evidence="5" id="KW-0378">Hydrolase</keyword>
<gene>
    <name evidence="12" type="ORF">E5L68_001470</name>
</gene>
<reference evidence="12 13" key="1">
    <citation type="submission" date="2024-12" db="EMBL/GenBank/DDBJ databases">
        <authorList>
            <person name="Hu S."/>
        </authorList>
    </citation>
    <scope>NUCLEOTIDE SEQUENCE [LARGE SCALE GENOMIC DNA]</scope>
    <source>
        <strain evidence="12 13">P-25</strain>
    </source>
</reference>
<keyword evidence="13" id="KW-1185">Reference proteome</keyword>
<sequence>MKRLLLIVGLLFSGSALMAQNTTYQWKTATSGGYTYKYVTNDPSKTRFYTLKNGLTVILSPNYKEPKIEYRMSIRAGSNTDPKNATGLAHYLEHLLFKGTDKFGTADWAKEKPLLAKIDALYEKYNKTTDPAQRKEIYKEIDKVSGEASNFSIANEYDKMMQGIGGNSTNAHTWYEETVYNEDFPSNATDKFLAIQAERFRNPIFRIFHTELEAVYEEKNRGLDNDGWKLDEEMMAKLFPTHNYGQQTTIGTIEHLKNPSLVEIRNYYNKYYVPNNMALILAGDLNPDEMIKKVDKAFSYMVAKPVSLYNPAPEKPLTQIQKVDVYGPSAEAVEIYYRGYAQNSKESLMLSLIKSILINGKAGLFDINLNKQQKVLRANASYQQMKDYGVFNLSAQPKQGQSLDEVAQLLLEQIQALKDGKFDDELLKAIVANGKLSFLQAFDNNGRRTDNLSNEFILNRGSGWDKSLAELDETAKITKAQVVAFAKTFFKDNYVIGYKHKGEDKNTIKVEKPAITPINANAGLTSPFVKNILEAPLKPIAPKFLDYQKDINFGKSGIAEVMTIKNTENAIFRMSYRFNMGANNYKLLQYAASYLPFLSTDKYTAEELSKQFYNIACSYSLNVGAETTTINISGLQENFDKAVALVEHIFANVKANDKALAELKSSILKSRENAKLNKGAIMNGLTSYAQYGSLNPFNNVLSNEDVKNIKAEDLIYTLKNLNNYEHVITYYGPKDLATFTANIQKAHALPKAFTPAAPAKVYTYTVQDSNKVYFANYDMVQSEIRWLRNTGLYNKADGATIEVFNNYFGGGMGSVVFQTIRESKALAYSTFATYASPDRADKQYSMVAYVGSQADKMNDAIAGMNELLNVLPKSEKTFEGAKTNLLSNYESDRVLKDAIFGYYFADKKLGYNYDSRIDRYKEIKPITFDNINTFHQQKIANKPYTYLIVASDKRVKQEDMAKFGAVKTLTLEEIFGY</sequence>
<dbReference type="InterPro" id="IPR001431">
    <property type="entry name" value="Pept_M16_Zn_BS"/>
</dbReference>
<feature type="signal peptide" evidence="9">
    <location>
        <begin position="1"/>
        <end position="18"/>
    </location>
</feature>
<dbReference type="Pfam" id="PF05193">
    <property type="entry name" value="Peptidase_M16_C"/>
    <property type="match status" value="2"/>
</dbReference>
<keyword evidence="3" id="KW-0645">Protease</keyword>
<keyword evidence="4" id="KW-0479">Metal-binding</keyword>
<comment type="cofactor">
    <cofactor evidence="1">
        <name>Zn(2+)</name>
        <dbReference type="ChEBI" id="CHEBI:29105"/>
    </cofactor>
</comment>
<dbReference type="Pfam" id="PF00675">
    <property type="entry name" value="Peptidase_M16"/>
    <property type="match status" value="1"/>
</dbReference>
<dbReference type="Proteomes" id="UP001517367">
    <property type="component" value="Unassembled WGS sequence"/>
</dbReference>
<feature type="domain" description="Peptidase M16 C-terminal" evidence="11">
    <location>
        <begin position="263"/>
        <end position="432"/>
    </location>
</feature>
<organism evidence="12 13">
    <name type="scientific">Pedobacter helvus</name>
    <dbReference type="NCBI Taxonomy" id="2563444"/>
    <lineage>
        <taxon>Bacteria</taxon>
        <taxon>Pseudomonadati</taxon>
        <taxon>Bacteroidota</taxon>
        <taxon>Sphingobacteriia</taxon>
        <taxon>Sphingobacteriales</taxon>
        <taxon>Sphingobacteriaceae</taxon>
        <taxon>Pedobacter</taxon>
    </lineage>
</organism>
<dbReference type="InterPro" id="IPR050626">
    <property type="entry name" value="Peptidase_M16"/>
</dbReference>
<evidence type="ECO:0000256" key="4">
    <source>
        <dbReference type="ARBA" id="ARBA00022723"/>
    </source>
</evidence>
<dbReference type="InterPro" id="IPR011765">
    <property type="entry name" value="Pept_M16_N"/>
</dbReference>
<dbReference type="PANTHER" id="PTHR43690:SF17">
    <property type="entry name" value="PROTEIN YHJJ"/>
    <property type="match status" value="1"/>
</dbReference>
<evidence type="ECO:0000256" key="6">
    <source>
        <dbReference type="ARBA" id="ARBA00022833"/>
    </source>
</evidence>
<evidence type="ECO:0000313" key="13">
    <source>
        <dbReference type="Proteomes" id="UP001517367"/>
    </source>
</evidence>
<dbReference type="Gene3D" id="3.30.830.10">
    <property type="entry name" value="Metalloenzyme, LuxS/M16 peptidase-like"/>
    <property type="match status" value="4"/>
</dbReference>
<dbReference type="RefSeq" id="WP_138727635.1">
    <property type="nucleotide sequence ID" value="NZ_SRMP02000001.1"/>
</dbReference>
<proteinExistence type="inferred from homology"/>
<keyword evidence="7" id="KW-0482">Metalloprotease</keyword>
<evidence type="ECO:0000259" key="10">
    <source>
        <dbReference type="Pfam" id="PF00675"/>
    </source>
</evidence>
<evidence type="ECO:0000259" key="11">
    <source>
        <dbReference type="Pfam" id="PF05193"/>
    </source>
</evidence>